<dbReference type="Proteomes" id="UP000078559">
    <property type="component" value="Chromosome 11"/>
</dbReference>
<accession>A0A194WC18</accession>
<organism evidence="1 2">
    <name type="scientific">Cytospora mali</name>
    <name type="common">Apple Valsa canker fungus</name>
    <name type="synonym">Valsa mali</name>
    <dbReference type="NCBI Taxonomy" id="578113"/>
    <lineage>
        <taxon>Eukaryota</taxon>
        <taxon>Fungi</taxon>
        <taxon>Dikarya</taxon>
        <taxon>Ascomycota</taxon>
        <taxon>Pezizomycotina</taxon>
        <taxon>Sordariomycetes</taxon>
        <taxon>Sordariomycetidae</taxon>
        <taxon>Diaporthales</taxon>
        <taxon>Cytosporaceae</taxon>
        <taxon>Cytospora</taxon>
    </lineage>
</organism>
<reference evidence="1" key="1">
    <citation type="submission" date="2014-12" db="EMBL/GenBank/DDBJ databases">
        <title>Genome Sequence of Valsa Canker Pathogens Uncovers a Specific Adaption of Colonization on Woody Bark.</title>
        <authorList>
            <person name="Yin Z."/>
            <person name="Liu H."/>
            <person name="Gao X."/>
            <person name="Li Z."/>
            <person name="Song N."/>
            <person name="Ke X."/>
            <person name="Dai Q."/>
            <person name="Wu Y."/>
            <person name="Sun Y."/>
            <person name="Xu J.-R."/>
            <person name="Kang Z.K."/>
            <person name="Wang L."/>
            <person name="Huang L."/>
        </authorList>
    </citation>
    <scope>NUCLEOTIDE SEQUENCE [LARGE SCALE GENOMIC DNA]</scope>
    <source>
        <strain evidence="1">03-8</strain>
    </source>
</reference>
<sequence>MTWTPMARLALGRIASRNKRKQKHNTTQSKGLLHDMPYAATTAQFIVADCLADRWRISDAAQTGSSTRVLMSQPILRNLTGSSGYYIVEISAIYRDRGLLVSPGPIAADKAHPEN</sequence>
<proteinExistence type="predicted"/>
<evidence type="ECO:0000313" key="1">
    <source>
        <dbReference type="EMBL" id="KUI73949.1"/>
    </source>
</evidence>
<name>A0A194WC18_CYTMA</name>
<dbReference type="AlphaFoldDB" id="A0A194WC18"/>
<protein>
    <submittedName>
        <fullName evidence="1">Uncharacterized protein</fullName>
    </submittedName>
</protein>
<dbReference type="EMBL" id="CM003108">
    <property type="protein sequence ID" value="KUI73949.1"/>
    <property type="molecule type" value="Genomic_DNA"/>
</dbReference>
<gene>
    <name evidence="1" type="ORF">VM1G_09400</name>
</gene>
<evidence type="ECO:0000313" key="2">
    <source>
        <dbReference type="Proteomes" id="UP000078559"/>
    </source>
</evidence>
<keyword evidence="2" id="KW-1185">Reference proteome</keyword>